<evidence type="ECO:0000256" key="1">
    <source>
        <dbReference type="SAM" id="MobiDB-lite"/>
    </source>
</evidence>
<proteinExistence type="predicted"/>
<feature type="region of interest" description="Disordered" evidence="1">
    <location>
        <begin position="1"/>
        <end position="22"/>
    </location>
</feature>
<evidence type="ECO:0000313" key="3">
    <source>
        <dbReference type="Proteomes" id="UP000265520"/>
    </source>
</evidence>
<feature type="non-terminal residue" evidence="2">
    <location>
        <position position="22"/>
    </location>
</feature>
<keyword evidence="3" id="KW-1185">Reference proteome</keyword>
<feature type="compositionally biased region" description="Basic and acidic residues" evidence="1">
    <location>
        <begin position="8"/>
        <end position="22"/>
    </location>
</feature>
<name>A0A392RUC4_9FABA</name>
<dbReference type="EMBL" id="LXQA010266906">
    <property type="protein sequence ID" value="MCI39390.1"/>
    <property type="molecule type" value="Genomic_DNA"/>
</dbReference>
<accession>A0A392RUC4</accession>
<dbReference type="Proteomes" id="UP000265520">
    <property type="component" value="Unassembled WGS sequence"/>
</dbReference>
<dbReference type="AlphaFoldDB" id="A0A392RUC4"/>
<evidence type="ECO:0000313" key="2">
    <source>
        <dbReference type="EMBL" id="MCI39390.1"/>
    </source>
</evidence>
<comment type="caution">
    <text evidence="2">The sequence shown here is derived from an EMBL/GenBank/DDBJ whole genome shotgun (WGS) entry which is preliminary data.</text>
</comment>
<sequence length="22" mass="2521">MQGGGFEIENRNPRKRGFENPS</sequence>
<reference evidence="2 3" key="1">
    <citation type="journal article" date="2018" name="Front. Plant Sci.">
        <title>Red Clover (Trifolium pratense) and Zigzag Clover (T. medium) - A Picture of Genomic Similarities and Differences.</title>
        <authorList>
            <person name="Dluhosova J."/>
            <person name="Istvanek J."/>
            <person name="Nedelnik J."/>
            <person name="Repkova J."/>
        </authorList>
    </citation>
    <scope>NUCLEOTIDE SEQUENCE [LARGE SCALE GENOMIC DNA]</scope>
    <source>
        <strain evidence="3">cv. 10/8</strain>
        <tissue evidence="2">Leaf</tissue>
    </source>
</reference>
<organism evidence="2 3">
    <name type="scientific">Trifolium medium</name>
    <dbReference type="NCBI Taxonomy" id="97028"/>
    <lineage>
        <taxon>Eukaryota</taxon>
        <taxon>Viridiplantae</taxon>
        <taxon>Streptophyta</taxon>
        <taxon>Embryophyta</taxon>
        <taxon>Tracheophyta</taxon>
        <taxon>Spermatophyta</taxon>
        <taxon>Magnoliopsida</taxon>
        <taxon>eudicotyledons</taxon>
        <taxon>Gunneridae</taxon>
        <taxon>Pentapetalae</taxon>
        <taxon>rosids</taxon>
        <taxon>fabids</taxon>
        <taxon>Fabales</taxon>
        <taxon>Fabaceae</taxon>
        <taxon>Papilionoideae</taxon>
        <taxon>50 kb inversion clade</taxon>
        <taxon>NPAAA clade</taxon>
        <taxon>Hologalegina</taxon>
        <taxon>IRL clade</taxon>
        <taxon>Trifolieae</taxon>
        <taxon>Trifolium</taxon>
    </lineage>
</organism>
<protein>
    <submittedName>
        <fullName evidence="2">Uncharacterized protein</fullName>
    </submittedName>
</protein>